<accession>A0A1S6IZX7</accession>
<feature type="transmembrane region" description="Helical" evidence="1">
    <location>
        <begin position="6"/>
        <end position="27"/>
    </location>
</feature>
<evidence type="ECO:0000256" key="1">
    <source>
        <dbReference type="SAM" id="Phobius"/>
    </source>
</evidence>
<sequence length="136" mass="15429">MPELEQFLWEVFLAAAPVILGWATLLLHRFLATRQGGFYLELLEQTVAVTVKALMTKVNEWKALNENGRLTPQQVQLIQQEAIKLVLNQLSAAARRALQRSYCDVEQVVAQYIEARVNDVKLSQRPGQDIAGRLEK</sequence>
<keyword evidence="1" id="KW-0812">Transmembrane</keyword>
<dbReference type="STRING" id="1833852.B0537_15330"/>
<proteinExistence type="predicted"/>
<organism evidence="2 3">
    <name type="scientific">Desulforamulus ferrireducens</name>
    <dbReference type="NCBI Taxonomy" id="1833852"/>
    <lineage>
        <taxon>Bacteria</taxon>
        <taxon>Bacillati</taxon>
        <taxon>Bacillota</taxon>
        <taxon>Clostridia</taxon>
        <taxon>Eubacteriales</taxon>
        <taxon>Peptococcaceae</taxon>
        <taxon>Desulforamulus</taxon>
    </lineage>
</organism>
<keyword evidence="1" id="KW-1133">Transmembrane helix</keyword>
<dbReference type="RefSeq" id="WP_077715353.1">
    <property type="nucleotide sequence ID" value="NZ_CP019698.1"/>
</dbReference>
<keyword evidence="1" id="KW-0472">Membrane</keyword>
<reference evidence="2 3" key="1">
    <citation type="journal article" date="2016" name="Int. J. Syst. Evol. Microbiol.">
        <title>Desulfotomaculum ferrireducens sp. nov., a moderately thermophilic sulfate-reducing and dissimilatory Fe(III)-reducing bacterium isolated from compost.</title>
        <authorList>
            <person name="Yang G."/>
            <person name="Guo J."/>
            <person name="Zhuang L."/>
            <person name="Yuan Y."/>
            <person name="Zhou S."/>
        </authorList>
    </citation>
    <scope>NUCLEOTIDE SEQUENCE [LARGE SCALE GENOMIC DNA]</scope>
    <source>
        <strain evidence="2 3">GSS09</strain>
    </source>
</reference>
<dbReference type="OrthoDB" id="1787487at2"/>
<evidence type="ECO:0000313" key="2">
    <source>
        <dbReference type="EMBL" id="AQS60319.1"/>
    </source>
</evidence>
<dbReference type="EMBL" id="CP019698">
    <property type="protein sequence ID" value="AQS60319.1"/>
    <property type="molecule type" value="Genomic_DNA"/>
</dbReference>
<gene>
    <name evidence="2" type="ORF">B0537_15330</name>
</gene>
<protein>
    <submittedName>
        <fullName evidence="2">Uncharacterized protein</fullName>
    </submittedName>
</protein>
<evidence type="ECO:0000313" key="3">
    <source>
        <dbReference type="Proteomes" id="UP000189464"/>
    </source>
</evidence>
<name>A0A1S6IZX7_9FIRM</name>
<keyword evidence="3" id="KW-1185">Reference proteome</keyword>
<dbReference type="KEGG" id="dfg:B0537_15330"/>
<dbReference type="Proteomes" id="UP000189464">
    <property type="component" value="Chromosome"/>
</dbReference>
<dbReference type="AlphaFoldDB" id="A0A1S6IZX7"/>